<evidence type="ECO:0000256" key="11">
    <source>
        <dbReference type="SAM" id="Phobius"/>
    </source>
</evidence>
<dbReference type="eggNOG" id="KOG4272">
    <property type="taxonomic scope" value="Eukaryota"/>
</dbReference>
<keyword evidence="14" id="KW-1185">Reference proteome</keyword>
<dbReference type="InterPro" id="IPR050932">
    <property type="entry name" value="TM2D1-3-like"/>
</dbReference>
<evidence type="ECO:0000256" key="8">
    <source>
        <dbReference type="PROSITE-ProRule" id="PRU00708"/>
    </source>
</evidence>
<dbReference type="EMBL" id="GG738897">
    <property type="protein sequence ID" value="EFC39805.1"/>
    <property type="molecule type" value="Genomic_DNA"/>
</dbReference>
<dbReference type="InterPro" id="IPR007829">
    <property type="entry name" value="TM2"/>
</dbReference>
<sequence length="1341" mass="155482">MLARLSRFASKNNKCFAASSLQVRSIRFEANPTVRTQAAEIAIQKFASLKYMGMPITVDHYNEIIWKCVENAQSDKAKYMFDEMRAENIVPDVETFSMLIGSTLFDANPLRAVNYLEEMIHLGVETPKSFYLVVSEVLAKAKHNNTSKLFKEFSGKQTVTNEEVLAAVRSAKTEIAFVRSTSDQSTTIANVYLQDNKYSPNSNMNSFRVIDTNSDNIHYDDDLPSCNNLFGTQFSCDIPPISSTTYEFEGCRSNNTVPVKCYAREGVNCTGDKTFYKEISCFYTTGYAFSTALGLSIFFGFCGFDRFYLGYVGYGLFKMFTFGGIGLLWIYDVVLIAMQVVTPQDGSNYLVGYNGPRNIRFVLNNSTYELRSKREKIRHNLDALTMSMRSGNNSVNSSVDLSDSFSSISSRLSINLNEMLEKQQNKEKKLEQLAQKRIERERKHPEESQIEQRLIEYRKQLQIAINQKIQLEAEMENLKQNFEDKLVNYELQLEELKLDKEMAEEHVNSYREQLDGIVNDLANAGYTGDLIQNYSSTVKTQNDETTNQILHEMIEKNKDLSKIINDLESKVKDLELFKELSLEMEIIAKEEIAILKEELEDRENDFYDFEKYLEEVQILVDQKERTIEMFKSKVFQLALELDSIRKESKDKESKSNSLQIKSNDLLLNYTSLVEKVKNKRGWSIEKDKMNIEIEELSSHIESLQTILPPQVFEDFVQCIKHYHILGTSSKKFKKVIRYINDKPNGIAESSSEIRDFKIRDFQNKLSFFLSISIFILESFRKRYSYITNFKEMENVVKDVMELDNVADRFLEVLKRDDLTEDFSNENTVTISFILTNLVQEIDSISRQNSGYSCILEGMIMMISTILELFTSIQVLIEKILPEKERVLPVVKQISSNLIASQAEFESLNQNCRIIQKLLTETPQIVCNEKFHNLCEQLFFISLIYYEALLSKNTKMGYVYTYYMDLHESQLIRVQSIMSEKATEFNYIPSHMFADISFRQSSNLFVAALGMPHEEVLRLVSIGDDSDTFYIPNQFIGGLCEELNSFCEEMIMNPKNRESLKDTFEERLISVKKDLSIYENMRPSMEKVEKENQSLKRTLEEIELKLRKTLEQKDELEKSLAESNDKDEEFKKLTQKLRDLEGFREKYELAMSEENVYLEAIEKMQNDILSFETYAKDLEEKIKNTGELPTKSPQRRASRMAPFSSRGAPTNTDHVDRLELVNMRQNLDYLNFKNFQLKVRESEEKLMNTIYNPMFFQEKESIVKKRYLHTLSSLIKESHPIDAVDLTNNLLAPKQQLIISAKALEKQQKFHTKEVHQVVNSNFRPAVLSRQNSQKLQNSSNQ</sequence>
<dbReference type="VEuPathDB" id="AmoebaDB:NAEGRDRAFT_81217"/>
<keyword evidence="7" id="KW-0325">Glycoprotein</keyword>
<evidence type="ECO:0000259" key="12">
    <source>
        <dbReference type="Pfam" id="PF05154"/>
    </source>
</evidence>
<dbReference type="GeneID" id="8854280"/>
<keyword evidence="4" id="KW-0732">Signal</keyword>
<dbReference type="PANTHER" id="PTHR21016">
    <property type="entry name" value="BETA-AMYLOID BINDING PROTEIN-RELATED"/>
    <property type="match status" value="1"/>
</dbReference>
<protein>
    <submittedName>
        <fullName evidence="13">Predicted protein</fullName>
    </submittedName>
</protein>
<dbReference type="OrthoDB" id="5804096at2759"/>
<feature type="coiled-coil region" evidence="9">
    <location>
        <begin position="413"/>
        <end position="513"/>
    </location>
</feature>
<evidence type="ECO:0000256" key="9">
    <source>
        <dbReference type="SAM" id="Coils"/>
    </source>
</evidence>
<evidence type="ECO:0000256" key="7">
    <source>
        <dbReference type="ARBA" id="ARBA00023180"/>
    </source>
</evidence>
<keyword evidence="5 11" id="KW-1133">Transmembrane helix</keyword>
<keyword evidence="3 11" id="KW-0812">Transmembrane</keyword>
<evidence type="ECO:0000256" key="5">
    <source>
        <dbReference type="ARBA" id="ARBA00022989"/>
    </source>
</evidence>
<name>D2VTZ1_NAEGR</name>
<dbReference type="GO" id="GO:0016020">
    <property type="term" value="C:membrane"/>
    <property type="evidence" value="ECO:0007669"/>
    <property type="project" value="UniProtKB-SubCell"/>
</dbReference>
<feature type="domain" description="TM2" evidence="12">
    <location>
        <begin position="289"/>
        <end position="334"/>
    </location>
</feature>
<feature type="coiled-coil region" evidence="9">
    <location>
        <begin position="1084"/>
        <end position="1132"/>
    </location>
</feature>
<organism evidence="14">
    <name type="scientific">Naegleria gruberi</name>
    <name type="common">Amoeba</name>
    <dbReference type="NCBI Taxonomy" id="5762"/>
    <lineage>
        <taxon>Eukaryota</taxon>
        <taxon>Discoba</taxon>
        <taxon>Heterolobosea</taxon>
        <taxon>Tetramitia</taxon>
        <taxon>Eutetramitia</taxon>
        <taxon>Vahlkampfiidae</taxon>
        <taxon>Naegleria</taxon>
    </lineage>
</organism>
<keyword evidence="6 11" id="KW-0472">Membrane</keyword>
<evidence type="ECO:0000256" key="6">
    <source>
        <dbReference type="ARBA" id="ARBA00023136"/>
    </source>
</evidence>
<accession>D2VTZ1</accession>
<dbReference type="OMA" id="YLEEMIH"/>
<reference evidence="13 14" key="1">
    <citation type="journal article" date="2010" name="Cell">
        <title>The genome of Naegleria gruberi illuminates early eukaryotic versatility.</title>
        <authorList>
            <person name="Fritz-Laylin L.K."/>
            <person name="Prochnik S.E."/>
            <person name="Ginger M.L."/>
            <person name="Dacks J.B."/>
            <person name="Carpenter M.L."/>
            <person name="Field M.C."/>
            <person name="Kuo A."/>
            <person name="Paredez A."/>
            <person name="Chapman J."/>
            <person name="Pham J."/>
            <person name="Shu S."/>
            <person name="Neupane R."/>
            <person name="Cipriano M."/>
            <person name="Mancuso J."/>
            <person name="Tu H."/>
            <person name="Salamov A."/>
            <person name="Lindquist E."/>
            <person name="Shapiro H."/>
            <person name="Lucas S."/>
            <person name="Grigoriev I.V."/>
            <person name="Cande W.Z."/>
            <person name="Fulton C."/>
            <person name="Rokhsar D.S."/>
            <person name="Dawson S.C."/>
        </authorList>
    </citation>
    <scope>NUCLEOTIDE SEQUENCE [LARGE SCALE GENOMIC DNA]</scope>
    <source>
        <strain evidence="13 14">NEG-M</strain>
    </source>
</reference>
<dbReference type="RefSeq" id="XP_002672549.1">
    <property type="nucleotide sequence ID" value="XM_002672503.1"/>
</dbReference>
<keyword evidence="9" id="KW-0175">Coiled coil</keyword>
<feature type="transmembrane region" description="Helical" evidence="11">
    <location>
        <begin position="282"/>
        <end position="304"/>
    </location>
</feature>
<evidence type="ECO:0000256" key="10">
    <source>
        <dbReference type="SAM" id="MobiDB-lite"/>
    </source>
</evidence>
<evidence type="ECO:0000256" key="3">
    <source>
        <dbReference type="ARBA" id="ARBA00022692"/>
    </source>
</evidence>
<dbReference type="InterPro" id="IPR002885">
    <property type="entry name" value="PPR_rpt"/>
</dbReference>
<dbReference type="PANTHER" id="PTHR21016:SF1">
    <property type="entry name" value="TM2 DOMAIN-CONTAINING PROTEIN 1"/>
    <property type="match status" value="1"/>
</dbReference>
<feature type="transmembrane region" description="Helical" evidence="11">
    <location>
        <begin position="316"/>
        <end position="338"/>
    </location>
</feature>
<dbReference type="InterPro" id="IPR011990">
    <property type="entry name" value="TPR-like_helical_dom_sf"/>
</dbReference>
<proteinExistence type="inferred from homology"/>
<evidence type="ECO:0000256" key="4">
    <source>
        <dbReference type="ARBA" id="ARBA00022729"/>
    </source>
</evidence>
<dbReference type="InParanoid" id="D2VTZ1"/>
<gene>
    <name evidence="13" type="ORF">NAEGRDRAFT_81217</name>
</gene>
<evidence type="ECO:0000256" key="2">
    <source>
        <dbReference type="ARBA" id="ARBA00008284"/>
    </source>
</evidence>
<comment type="subcellular location">
    <subcellularLocation>
        <location evidence="1">Membrane</location>
        <topology evidence="1">Multi-pass membrane protein</topology>
    </subcellularLocation>
</comment>
<comment type="similarity">
    <text evidence="2">Belongs to the TM2 family.</text>
</comment>
<dbReference type="Pfam" id="PF05154">
    <property type="entry name" value="TM2"/>
    <property type="match status" value="1"/>
</dbReference>
<dbReference type="KEGG" id="ngr:NAEGRDRAFT_81217"/>
<evidence type="ECO:0000256" key="1">
    <source>
        <dbReference type="ARBA" id="ARBA00004141"/>
    </source>
</evidence>
<feature type="region of interest" description="Disordered" evidence="10">
    <location>
        <begin position="1185"/>
        <end position="1210"/>
    </location>
</feature>
<dbReference type="NCBIfam" id="TIGR00756">
    <property type="entry name" value="PPR"/>
    <property type="match status" value="1"/>
</dbReference>
<dbReference type="Gene3D" id="1.25.40.10">
    <property type="entry name" value="Tetratricopeptide repeat domain"/>
    <property type="match status" value="1"/>
</dbReference>
<feature type="repeat" description="PPR" evidence="8">
    <location>
        <begin position="57"/>
        <end position="91"/>
    </location>
</feature>
<dbReference type="PROSITE" id="PS51375">
    <property type="entry name" value="PPR"/>
    <property type="match status" value="1"/>
</dbReference>
<dbReference type="Proteomes" id="UP000006671">
    <property type="component" value="Unassembled WGS sequence"/>
</dbReference>
<feature type="coiled-coil region" evidence="9">
    <location>
        <begin position="550"/>
        <end position="633"/>
    </location>
</feature>
<evidence type="ECO:0000313" key="13">
    <source>
        <dbReference type="EMBL" id="EFC39805.1"/>
    </source>
</evidence>
<evidence type="ECO:0000313" key="14">
    <source>
        <dbReference type="Proteomes" id="UP000006671"/>
    </source>
</evidence>